<sequence>MENDLYSYSPITEREPIVWPEGKKIAFYLGLNIEHFHVGVPATSSSPLTAGFSPDPMNHGWRDYGTRAGIWRMIDLLDEVGLRASAITNSEVLTAYPQIVEAAVERDWAWIAHGQTNSILHTGMGEEEEAAFLETMMATWDAHLPARPQGWLGPALTETFATPRLLQERGVKYLLDWTADDRPFALNVPGMISVPYSMDVNDIGLFVGKATTGSQYEEMVMDQFEVLLSEGGNVMALPVHPFVVGQPFRFKYLSRVLKAITSHPDVWVTTSTDIADHFLAGEAAKSEPAAAAA</sequence>
<dbReference type="EMBL" id="SSSM01000001">
    <property type="protein sequence ID" value="THG33306.1"/>
    <property type="molecule type" value="Genomic_DNA"/>
</dbReference>
<accession>A0A4S4FUL6</accession>
<comment type="caution">
    <text evidence="1">The sequence shown here is derived from an EMBL/GenBank/DDBJ whole genome shotgun (WGS) entry which is preliminary data.</text>
</comment>
<reference evidence="1 2" key="1">
    <citation type="submission" date="2019-04" db="EMBL/GenBank/DDBJ databases">
        <authorList>
            <person name="Jiang L."/>
        </authorList>
    </citation>
    <scope>NUCLEOTIDE SEQUENCE [LARGE SCALE GENOMIC DNA]</scope>
    <source>
        <strain evidence="1 2">YIM 131853</strain>
    </source>
</reference>
<dbReference type="RefSeq" id="WP_136426088.1">
    <property type="nucleotide sequence ID" value="NZ_SSSM01000001.1"/>
</dbReference>
<evidence type="ECO:0000313" key="2">
    <source>
        <dbReference type="Proteomes" id="UP000309133"/>
    </source>
</evidence>
<dbReference type="Gene3D" id="3.20.20.370">
    <property type="entry name" value="Glycoside hydrolase/deacetylase"/>
    <property type="match status" value="1"/>
</dbReference>
<name>A0A4S4FUL6_9MICO</name>
<keyword evidence="2" id="KW-1185">Reference proteome</keyword>
<dbReference type="AlphaFoldDB" id="A0A4S4FUL6"/>
<dbReference type="Proteomes" id="UP000309133">
    <property type="component" value="Unassembled WGS sequence"/>
</dbReference>
<dbReference type="OrthoDB" id="9787041at2"/>
<dbReference type="PANTHER" id="PTHR43123">
    <property type="entry name" value="POLYSACCHARIDE DEACETYLASE-RELATED"/>
    <property type="match status" value="1"/>
</dbReference>
<proteinExistence type="predicted"/>
<dbReference type="InterPro" id="IPR011330">
    <property type="entry name" value="Glyco_hydro/deAcase_b/a-brl"/>
</dbReference>
<dbReference type="GO" id="GO:0005975">
    <property type="term" value="P:carbohydrate metabolic process"/>
    <property type="evidence" value="ECO:0007669"/>
    <property type="project" value="InterPro"/>
</dbReference>
<protein>
    <submittedName>
        <fullName evidence="1">Polysaccharide deacetylase</fullName>
    </submittedName>
</protein>
<organism evidence="1 2">
    <name type="scientific">Naasia lichenicola</name>
    <dbReference type="NCBI Taxonomy" id="2565933"/>
    <lineage>
        <taxon>Bacteria</taxon>
        <taxon>Bacillati</taxon>
        <taxon>Actinomycetota</taxon>
        <taxon>Actinomycetes</taxon>
        <taxon>Micrococcales</taxon>
        <taxon>Microbacteriaceae</taxon>
        <taxon>Naasia</taxon>
    </lineage>
</organism>
<dbReference type="CDD" id="cd10979">
    <property type="entry name" value="CE4_PuuE_like"/>
    <property type="match status" value="1"/>
</dbReference>
<evidence type="ECO:0000313" key="1">
    <source>
        <dbReference type="EMBL" id="THG33306.1"/>
    </source>
</evidence>
<gene>
    <name evidence="1" type="ORF">E6C64_02840</name>
</gene>
<dbReference type="SUPFAM" id="SSF88713">
    <property type="entry name" value="Glycoside hydrolase/deacetylase"/>
    <property type="match status" value="1"/>
</dbReference>
<dbReference type="PANTHER" id="PTHR43123:SF4">
    <property type="entry name" value="POLYSACCHARIDE DEACETYLASE"/>
    <property type="match status" value="1"/>
</dbReference>